<dbReference type="Proteomes" id="UP001597493">
    <property type="component" value="Unassembled WGS sequence"/>
</dbReference>
<dbReference type="EMBL" id="JBHUMY010000003">
    <property type="protein sequence ID" value="MFD2659419.1"/>
    <property type="molecule type" value="Genomic_DNA"/>
</dbReference>
<name>A0ABW5QSQ8_9BACL</name>
<dbReference type="SUPFAM" id="SSF89232">
    <property type="entry name" value="Hypothetical protein TM1070"/>
    <property type="match status" value="1"/>
</dbReference>
<reference evidence="2" key="1">
    <citation type="journal article" date="2019" name="Int. J. Syst. Evol. Microbiol.">
        <title>The Global Catalogue of Microorganisms (GCM) 10K type strain sequencing project: providing services to taxonomists for standard genome sequencing and annotation.</title>
        <authorList>
            <consortium name="The Broad Institute Genomics Platform"/>
            <consortium name="The Broad Institute Genome Sequencing Center for Infectious Disease"/>
            <person name="Wu L."/>
            <person name="Ma J."/>
        </authorList>
    </citation>
    <scope>NUCLEOTIDE SEQUENCE [LARGE SCALE GENOMIC DNA]</scope>
    <source>
        <strain evidence="2">TISTR 1827</strain>
    </source>
</reference>
<evidence type="ECO:0000313" key="2">
    <source>
        <dbReference type="Proteomes" id="UP001597493"/>
    </source>
</evidence>
<proteinExistence type="predicted"/>
<dbReference type="Gene3D" id="2.60.290.11">
    <property type="entry name" value="TM1070-like"/>
    <property type="match status" value="1"/>
</dbReference>
<accession>A0ABW5QSQ8</accession>
<organism evidence="1 2">
    <name type="scientific">Paenibacillus thailandensis</name>
    <dbReference type="NCBI Taxonomy" id="393250"/>
    <lineage>
        <taxon>Bacteria</taxon>
        <taxon>Bacillati</taxon>
        <taxon>Bacillota</taxon>
        <taxon>Bacilli</taxon>
        <taxon>Bacillales</taxon>
        <taxon>Paenibacillaceae</taxon>
        <taxon>Paenibacillus</taxon>
    </lineage>
</organism>
<keyword evidence="2" id="KW-1185">Reference proteome</keyword>
<comment type="caution">
    <text evidence="1">The sequence shown here is derived from an EMBL/GenBank/DDBJ whole genome shotgun (WGS) entry which is preliminary data.</text>
</comment>
<dbReference type="RefSeq" id="WP_379270108.1">
    <property type="nucleotide sequence ID" value="NZ_JBHUGT010000040.1"/>
</dbReference>
<gene>
    <name evidence="1" type="ORF">ACFSW5_03970</name>
</gene>
<sequence length="60" mass="6574">MAEKLSWYMPDGFLSPKSMGSRIGHEAVCVRNLGNTDARIKLAAAREALAPFTTIACFEE</sequence>
<dbReference type="InterPro" id="IPR036698">
    <property type="entry name" value="TM1070-like_sf"/>
</dbReference>
<evidence type="ECO:0000313" key="1">
    <source>
        <dbReference type="EMBL" id="MFD2659419.1"/>
    </source>
</evidence>
<protein>
    <submittedName>
        <fullName evidence="1">Uncharacterized protein</fullName>
    </submittedName>
</protein>